<dbReference type="GO" id="GO:0060090">
    <property type="term" value="F:molecular adaptor activity"/>
    <property type="evidence" value="ECO:0007669"/>
    <property type="project" value="InterPro"/>
</dbReference>
<evidence type="ECO:0000259" key="8">
    <source>
        <dbReference type="SMART" id="SM01188"/>
    </source>
</evidence>
<dbReference type="GO" id="GO:0015459">
    <property type="term" value="F:potassium channel regulator activity"/>
    <property type="evidence" value="ECO:0007669"/>
    <property type="project" value="TreeGrafter"/>
</dbReference>
<feature type="coiled-coil region" evidence="6">
    <location>
        <begin position="1925"/>
        <end position="2244"/>
    </location>
</feature>
<feature type="region of interest" description="Disordered" evidence="7">
    <location>
        <begin position="1762"/>
        <end position="1801"/>
    </location>
</feature>
<sequence>MMQLLVDSGCIMNAFCVFAQLAQFRQRKAQVDGHIPKKQKKKKKSTGSKESDLSEDGPDFSQTQSNDSNAQNTQRGSAPTKEFTILRTLHSGDTIKHDQTYTIEEEEFGAGESYSEHGIQNAQTRLEGMEDELAGKQQEIEELSRELEEMRAAYGSEGLQQLQEFETAIKQRDGIITQLTANLQQARKEKDEIMREFLELTEQSQKLKIQFQHLQAGETLRNTSHTSTAADLLHAKQQILTHQQQLDEQALQIKSYERHNEEYQKQITVLQDRIKYHQAIEVERSNEVENCYKKELLERDEIIEGLKRTLTVEEKNVFQLKESLLAANRSLEELKEKITVKNQETYNLTIELTNSRQKERQSSEEIKQLMGSVEALQKQYHKGSLAEIKIAQKTEMEVQKKLEQLRAELDEMYGQQIVQMKQELVNQHLLEISKIMAQHKEEEKQTGLEHSSSEALNEEQVNLMNSAINELNVKLQDANFQRDKVTQELSQKLETMSSEKVSLQIKIEDLLQELEYAREQIRRAKENIADKEGKLSEADKFQDTIDDLKVQIASASEFIKDLESKHEAEVTNYKIKLEMLEREKDAVLDRMAESQEAELERLRTQLLFSHEEELSKLKEDLEIEHRTNIENLKDNLAGQYKHQLDSVQKELTEQMNAMQYENDSLITKQNQLLLEISKLNDLQQSVVNSKSEEMSFQILELQKEIEILRKGEKEKGSLEDEVQELQLKVELLEKELKNQEAHFNEKCTELKLHNRLLNDENLTSRENPKQDILETRKEPLISIGSVFSSDNTIELQKEIEKLTVEKEQLRKQGIQLKEEIKRQRNTFSFAEKNFEVNYQELKEEYACLNKVKTDLELSKIKQEAEYESKLKALNDDLKRLQKNQEAVFEIKKMVPEDLKDSPAFRADNDDGGVVVEKDTTELMEKLEIAQREKLELSVRLSDLTEQLNLKHSEIVQLNENISFLKQEKESMLMRCNELEVSSHNTLECQKACNHDIDREREILSTDLFISNVSSQFYPGTVVKNNEEDRSDLDRSLRVLLTTDKEKQAYSKLIEENQSLLDQLHQVTEKLSHQSLLVLSAQQRMKELEQHLDILKSEQEDVRLLMEAQRISLTQIHSAYLEVVCENLRAEKEEALNELRNQLISTGEEEKEELRVLHQQELQDLLGQQSDNESQSSEMLIKRLTKAVTDESTLLTQYLLSALGEKCTSAGKLEVNVNDELVPEARVTERAEVLNLQVHMAEAQEIQANMQTLVAQVKEDYRRLIELRSRLTLDSEKIEKLHSAYSKEHGSEEAVAFLRPQSNWPSSNCQDTSGFKEHLHIQGEPLEEVEKLKLEFSQQRTYLEEQHSQKIEHLRTYFQQQLKDTEERYTTEMIHLQEQLHDVKVSDIHTRELTGLQLKTEQSVEDYQRTDLFLAPRTSSLEINEPELAEECSLKVPSGPIQQLQTLRQSLASKYMQEVNYLKIQHQEELEKLASTLKEQYSVENAELRKEILQLTKCKQENLNGGVRLHCDMEDNDCNNVIGLVEKLYQERIADEVAKVIVEMTVSFAQKSELARIAKLQEDEVRNQHTQINDQWEESESTFYNEVQLRESTTVGVGKERSYCHLEDSSSNHLLSFREREMACSRESLPGYFNPVLMETTLGDGVASSSIQTAKLELLYEERVEDMRQELVRQEQEHQQAAESLRQAHMLQMERQREDQEQLLEELSKLKGQLSRIMSASVVNESLVTEREATLLHELEALEHVPAAGREVCLELLEACTQTQSEDDAGSKPKEQSLGDGTGRESETVTETHASELTKERQGLQKANNRLLKILLEVVKMTVAVEETIGHHVNRLLDKSGKSHPPSRVILWEPDAEMHVKPCVLEGLIAEEPADSCHGSDAGGDDNSIWSGGTEEGLELSQRLADSGFAGVDLDPENEELVLNISARLQAAVEKLLEAINETSNQLEHAKATQTELVRESIKRKKEITELLRSQDELQERLAEEAKAREHLASELSKAEGLLDGYSDDRVSLEKQVQEKTDLIHRLEQELQSTGNRLQELEEERQLVQDERELLSRQKNAMKADAGPAELQLLEETEKLMKEKIEVQRQAEKEHEDLQKQLKILESDLEEQVNRYIELEQERNEDIADLRQKNQALEKQLDKTRRFLDEQAMDREHERDVFQQEIQELEQQLKIPQRQQPVNDDQTREVERLSNYLKEKTDKCSELLLSKEQLQRDVQERNEEIEKLECRIRELEQALIISSDDLQKKVEERKHLTVIEVKGELPLEAQLQVEREAIDRKENEITNLEEQLEQFREELENKIEEVQQLHMQLEIQRKESTTRLQELELENALFKDELDNLRIGAHASETDSSVKDLFSYSGKLAQIMQEKDKEIDNLNEQITQLQQHLENATDNKVIEEKNEQIGELEARIECLKSEQERVKRSSAEEIEQLNDVIEKLQQELANIEGKVPVDVSGMSEDGDSLKHQLESVIVENRILQQKVDNNDAEVKLTKRELKEANNKINLLKEQLAIWKQEHGTVGEKSMGALRNSHDILIEGGSTDKADKLETALRENVVHGITHQVLLNSVEEAAQDTINSMELKLRELQEEVREKDQKLCECHSQLAFLKEQAESERDALEHRLLDMEDTMRHNVAAALVSEAQLKAIQIQTKYIQEMAAKPVDIEDLLNRSQMQSTSEARAELESSELTVRLLEMNNQLIEMHKQLEFEKEQVTAAQKEAIEKEDRLLELRRIMKEMQQSQTEKDTQELLKEGQGSAEEKHGTDQSTSAIQLQFEMEKIKVEAAAVKEELNSFREKTEKLEEELMVKETSFACLQEDLRHVKQSLAEAEIKLACYVQHSEQHSEQDQNTGVDPVNVLSVDGSYLIRAASSSQTETPVSVNNSNQTIAVHQKDAEIQIDLAGPDNVSSETVTEVISQFTEKIGQMQELHAAEIMDMESRHISEADTLRREQYVAIQALTEECDALRAVIESLSTKQGIPVSGVTHPASFHNTDGSSSDAGSDWSLKGETEATSELVPDKIKNLLRAVHREGIQVLSLSELPNAEKDLLSVVEGTEEWNEERRRFLNAIVSLKDLIAKMQVHRKAEIDESSDLAEQIPDWRGELLCAIQDVFLKEQDVLVAAFRTQLAAMGTTNTAVLVNQLQERLQEQGMEHINAMDCINNADRRSLLLEIQSLRAQKRSLQMDPKNATEIDAKSQGLMQYNVPTECSPLHKKLPEIRGTKAQSTELHEQLHSERLIAELKKELAQTTLELDSALKLQHMHFKELELLRAGMAEKASALDALNDTIAHEQKKTRELQWALEKEKAKMERLEKRGQEELEDLTFALEDHKVKILQLSELLEQEKRLVLELHQKIESQEAQLSQERSRNAESQVILEAERVRAVELNSALEREKELYAQLQSAGEKEHSSVQDSHGTLIIELQSQLEEKHNRIVELVTEKEAQNLETLQLGQKLEEERRSCKKTLLMEQEANKSSQKKIEELQLKVEELQWQLEEKLQQVQKLQEQDRLLQERIQVLLSKEKDDKKTNQSESEQENVLSNVTEWDTSSDRTKSWILQQKEEASERKESGFSTQIEMNGGDVMSGSDAAVENIKHRLQQVSSKLKHLASKAAKRIQFESADDEDFVWMQNSLQDVLSQLQRLPEFPSLGEGEIPPPDGSPRSLTERLLKQNADLTGYVSRLTEEKNDLRNLLIQLEEELRRYRDRSAARDHTSGHLLDNEVNIDALIGSEREMWNREKKALQKSLKQAEAELSKLRAELRSDSLQRDLGGDSENMALRRMYGKYLRSESFRKALIYQKKYLLLLLGGFQECEEATLALIARMGGQPCYTDLETITHHSRGFTRFRSAVRVSIAISRMKFLVRRWQRAMGPSSMTVNRNGFAQSPANDMRTDSPYLPTGGMDVYSEQRLSSGRSRSGIESPRSAGTSHHRYHGGPVDLGPCSHLQNYDPDRALTDYINRLESLQRRLGSVHSGSPSVHNQVHYVTRR</sequence>
<feature type="compositionally biased region" description="Basic and acidic residues" evidence="7">
    <location>
        <begin position="1792"/>
        <end position="1801"/>
    </location>
</feature>
<evidence type="ECO:0000256" key="7">
    <source>
        <dbReference type="SAM" id="MobiDB-lite"/>
    </source>
</evidence>
<evidence type="ECO:0000256" key="4">
    <source>
        <dbReference type="ARBA" id="ARBA00023054"/>
    </source>
</evidence>
<feature type="domain" description="ELK" evidence="8">
    <location>
        <begin position="1471"/>
        <end position="1492"/>
    </location>
</feature>
<feature type="coiled-coil region" evidence="6">
    <location>
        <begin position="468"/>
        <end position="612"/>
    </location>
</feature>
<dbReference type="GO" id="GO:1903358">
    <property type="term" value="P:regulation of Golgi organization"/>
    <property type="evidence" value="ECO:0007669"/>
    <property type="project" value="TreeGrafter"/>
</dbReference>
<protein>
    <recommendedName>
        <fullName evidence="8">ELK domain-containing protein</fullName>
    </recommendedName>
</protein>
<feature type="coiled-coil region" evidence="6">
    <location>
        <begin position="926"/>
        <end position="974"/>
    </location>
</feature>
<dbReference type="EMBL" id="JANPWB010000014">
    <property type="protein sequence ID" value="KAJ1101002.1"/>
    <property type="molecule type" value="Genomic_DNA"/>
</dbReference>
<feature type="coiled-coil region" evidence="6">
    <location>
        <begin position="2482"/>
        <end position="2516"/>
    </location>
</feature>
<feature type="coiled-coil region" evidence="6">
    <location>
        <begin position="119"/>
        <end position="210"/>
    </location>
</feature>
<feature type="coiled-coil region" evidence="6">
    <location>
        <begin position="2270"/>
        <end position="2449"/>
    </location>
</feature>
<keyword evidence="2" id="KW-0963">Cytoplasm</keyword>
<dbReference type="PANTHER" id="PTHR44981">
    <property type="entry name" value="PERICENTRIN-LIKE PROTEIN, ISOFORM F"/>
    <property type="match status" value="1"/>
</dbReference>
<dbReference type="GO" id="GO:0005813">
    <property type="term" value="C:centrosome"/>
    <property type="evidence" value="ECO:0007669"/>
    <property type="project" value="UniProtKB-SubCell"/>
</dbReference>
<feature type="coiled-coil region" evidence="6">
    <location>
        <begin position="246"/>
        <end position="273"/>
    </location>
</feature>
<accession>A0AAV7MBV9</accession>
<keyword evidence="3" id="KW-0597">Phosphoprotein</keyword>
<feature type="domain" description="ELK" evidence="8">
    <location>
        <begin position="631"/>
        <end position="652"/>
    </location>
</feature>
<keyword evidence="5" id="KW-0206">Cytoskeleton</keyword>
<feature type="coiled-coil region" evidence="6">
    <location>
        <begin position="317"/>
        <end position="415"/>
    </location>
</feature>
<proteinExistence type="predicted"/>
<dbReference type="Pfam" id="PF10495">
    <property type="entry name" value="PACT_coil_coil"/>
    <property type="match status" value="1"/>
</dbReference>
<feature type="compositionally biased region" description="Basic residues" evidence="7">
    <location>
        <begin position="36"/>
        <end position="46"/>
    </location>
</feature>
<feature type="region of interest" description="Disordered" evidence="7">
    <location>
        <begin position="3870"/>
        <end position="3931"/>
    </location>
</feature>
<feature type="domain" description="ELK" evidence="8">
    <location>
        <begin position="404"/>
        <end position="425"/>
    </location>
</feature>
<feature type="coiled-coil region" evidence="6">
    <location>
        <begin position="3673"/>
        <end position="3700"/>
    </location>
</feature>
<feature type="compositionally biased region" description="Polar residues" evidence="7">
    <location>
        <begin position="3870"/>
        <end position="3880"/>
    </location>
</feature>
<feature type="compositionally biased region" description="Low complexity" evidence="7">
    <location>
        <begin position="2991"/>
        <end position="3002"/>
    </location>
</feature>
<feature type="coiled-coil region" evidence="6">
    <location>
        <begin position="708"/>
        <end position="749"/>
    </location>
</feature>
<dbReference type="GO" id="GO:0005795">
    <property type="term" value="C:Golgi stack"/>
    <property type="evidence" value="ECO:0007669"/>
    <property type="project" value="TreeGrafter"/>
</dbReference>
<reference evidence="9" key="1">
    <citation type="journal article" date="2022" name="bioRxiv">
        <title>Sequencing and chromosome-scale assembly of the giantPleurodeles waltlgenome.</title>
        <authorList>
            <person name="Brown T."/>
            <person name="Elewa A."/>
            <person name="Iarovenko S."/>
            <person name="Subramanian E."/>
            <person name="Araus A.J."/>
            <person name="Petzold A."/>
            <person name="Susuki M."/>
            <person name="Suzuki K.-i.T."/>
            <person name="Hayashi T."/>
            <person name="Toyoda A."/>
            <person name="Oliveira C."/>
            <person name="Osipova E."/>
            <person name="Leigh N.D."/>
            <person name="Simon A."/>
            <person name="Yun M.H."/>
        </authorList>
    </citation>
    <scope>NUCLEOTIDE SEQUENCE</scope>
    <source>
        <strain evidence="9">20211129_DDA</strain>
        <tissue evidence="9">Liver</tissue>
    </source>
</reference>
<dbReference type="Proteomes" id="UP001066276">
    <property type="component" value="Chromosome 10"/>
</dbReference>
<dbReference type="GO" id="GO:0003677">
    <property type="term" value="F:DNA binding"/>
    <property type="evidence" value="ECO:0007669"/>
    <property type="project" value="InterPro"/>
</dbReference>
<evidence type="ECO:0000256" key="5">
    <source>
        <dbReference type="ARBA" id="ARBA00023212"/>
    </source>
</evidence>
<feature type="coiled-coil region" evidence="6">
    <location>
        <begin position="2768"/>
        <end position="2830"/>
    </location>
</feature>
<evidence type="ECO:0000256" key="1">
    <source>
        <dbReference type="ARBA" id="ARBA00004300"/>
    </source>
</evidence>
<dbReference type="GO" id="GO:0051661">
    <property type="term" value="P:maintenance of centrosome location"/>
    <property type="evidence" value="ECO:0007669"/>
    <property type="project" value="TreeGrafter"/>
</dbReference>
<evidence type="ECO:0000313" key="10">
    <source>
        <dbReference type="Proteomes" id="UP001066276"/>
    </source>
</evidence>
<feature type="compositionally biased region" description="Polar residues" evidence="7">
    <location>
        <begin position="60"/>
        <end position="77"/>
    </location>
</feature>
<comment type="subcellular location">
    <subcellularLocation>
        <location evidence="1">Cytoplasm</location>
        <location evidence="1">Cytoskeleton</location>
        <location evidence="1">Microtubule organizing center</location>
        <location evidence="1">Centrosome</location>
    </subcellularLocation>
</comment>
<dbReference type="SMART" id="SM01188">
    <property type="entry name" value="ELK"/>
    <property type="match status" value="4"/>
</dbReference>
<feature type="compositionally biased region" description="Polar residues" evidence="7">
    <location>
        <begin position="3525"/>
        <end position="3540"/>
    </location>
</feature>
<feature type="region of interest" description="Disordered" evidence="7">
    <location>
        <begin position="28"/>
        <end position="80"/>
    </location>
</feature>
<dbReference type="GO" id="GO:0005801">
    <property type="term" value="C:cis-Golgi network"/>
    <property type="evidence" value="ECO:0007669"/>
    <property type="project" value="TreeGrafter"/>
</dbReference>
<keyword evidence="4 6" id="KW-0175">Coiled coil</keyword>
<feature type="region of interest" description="Disordered" evidence="7">
    <location>
        <begin position="2982"/>
        <end position="3002"/>
    </location>
</feature>
<dbReference type="InterPro" id="IPR019528">
    <property type="entry name" value="PACT_domain"/>
</dbReference>
<comment type="caution">
    <text evidence="9">The sequence shown here is derived from an EMBL/GenBank/DDBJ whole genome shotgun (WGS) entry which is preliminary data.</text>
</comment>
<feature type="domain" description="ELK" evidence="8">
    <location>
        <begin position="601"/>
        <end position="622"/>
    </location>
</feature>
<evidence type="ECO:0000256" key="6">
    <source>
        <dbReference type="SAM" id="Coils"/>
    </source>
</evidence>
<dbReference type="GO" id="GO:0034237">
    <property type="term" value="F:protein kinase A regulatory subunit binding"/>
    <property type="evidence" value="ECO:0007669"/>
    <property type="project" value="TreeGrafter"/>
</dbReference>
<dbReference type="GO" id="GO:0007165">
    <property type="term" value="P:signal transduction"/>
    <property type="evidence" value="ECO:0007669"/>
    <property type="project" value="InterPro"/>
</dbReference>
<feature type="coiled-coil region" evidence="6">
    <location>
        <begin position="1656"/>
        <end position="1712"/>
    </location>
</feature>
<feature type="coiled-coil region" evidence="6">
    <location>
        <begin position="1049"/>
        <end position="1148"/>
    </location>
</feature>
<feature type="coiled-coil region" evidence="6">
    <location>
        <begin position="792"/>
        <end position="890"/>
    </location>
</feature>
<dbReference type="InterPro" id="IPR005539">
    <property type="entry name" value="ELK_dom"/>
</dbReference>
<gene>
    <name evidence="9" type="ORF">NDU88_006077</name>
</gene>
<dbReference type="GO" id="GO:0097060">
    <property type="term" value="C:synaptic membrane"/>
    <property type="evidence" value="ECO:0007669"/>
    <property type="project" value="TreeGrafter"/>
</dbReference>
<feature type="compositionally biased region" description="Basic and acidic residues" evidence="7">
    <location>
        <begin position="1768"/>
        <end position="1786"/>
    </location>
</feature>
<feature type="coiled-coil region" evidence="6">
    <location>
        <begin position="3726"/>
        <end position="3760"/>
    </location>
</feature>
<dbReference type="GO" id="GO:0060307">
    <property type="term" value="P:regulation of ventricular cardiac muscle cell membrane repolarization"/>
    <property type="evidence" value="ECO:0007669"/>
    <property type="project" value="TreeGrafter"/>
</dbReference>
<dbReference type="PANTHER" id="PTHR44981:SF1">
    <property type="entry name" value="A-KINASE ANCHOR PROTEIN 9"/>
    <property type="match status" value="1"/>
</dbReference>
<name>A0AAV7MBV9_PLEWA</name>
<evidence type="ECO:0000256" key="3">
    <source>
        <dbReference type="ARBA" id="ARBA00022553"/>
    </source>
</evidence>
<feature type="coiled-coil region" evidence="6">
    <location>
        <begin position="2569"/>
        <end position="2628"/>
    </location>
</feature>
<dbReference type="InterPro" id="IPR028745">
    <property type="entry name" value="AKAP9/Pericentrin"/>
</dbReference>
<feature type="coiled-coil region" evidence="6">
    <location>
        <begin position="3291"/>
        <end position="3516"/>
    </location>
</feature>
<evidence type="ECO:0000256" key="2">
    <source>
        <dbReference type="ARBA" id="ARBA00022490"/>
    </source>
</evidence>
<feature type="region of interest" description="Disordered" evidence="7">
    <location>
        <begin position="2736"/>
        <end position="2766"/>
    </location>
</feature>
<evidence type="ECO:0000313" key="9">
    <source>
        <dbReference type="EMBL" id="KAJ1101002.1"/>
    </source>
</evidence>
<organism evidence="9 10">
    <name type="scientific">Pleurodeles waltl</name>
    <name type="common">Iberian ribbed newt</name>
    <dbReference type="NCBI Taxonomy" id="8319"/>
    <lineage>
        <taxon>Eukaryota</taxon>
        <taxon>Metazoa</taxon>
        <taxon>Chordata</taxon>
        <taxon>Craniata</taxon>
        <taxon>Vertebrata</taxon>
        <taxon>Euteleostomi</taxon>
        <taxon>Amphibia</taxon>
        <taxon>Batrachia</taxon>
        <taxon>Caudata</taxon>
        <taxon>Salamandroidea</taxon>
        <taxon>Salamandridae</taxon>
        <taxon>Pleurodelinae</taxon>
        <taxon>Pleurodeles</taxon>
    </lineage>
</organism>
<feature type="region of interest" description="Disordered" evidence="7">
    <location>
        <begin position="3518"/>
        <end position="3540"/>
    </location>
</feature>
<dbReference type="Gene3D" id="1.20.5.1700">
    <property type="match status" value="1"/>
</dbReference>
<keyword evidence="10" id="KW-1185">Reference proteome</keyword>
<feature type="compositionally biased region" description="Basic and acidic residues" evidence="7">
    <location>
        <begin position="2741"/>
        <end position="2762"/>
    </location>
</feature>